<protein>
    <submittedName>
        <fullName evidence="2">Uncharacterized protein</fullName>
    </submittedName>
</protein>
<dbReference type="AlphaFoldDB" id="A0ABD0KLX8"/>
<evidence type="ECO:0000256" key="1">
    <source>
        <dbReference type="SAM" id="MobiDB-lite"/>
    </source>
</evidence>
<organism evidence="2 3">
    <name type="scientific">Batillaria attramentaria</name>
    <dbReference type="NCBI Taxonomy" id="370345"/>
    <lineage>
        <taxon>Eukaryota</taxon>
        <taxon>Metazoa</taxon>
        <taxon>Spiralia</taxon>
        <taxon>Lophotrochozoa</taxon>
        <taxon>Mollusca</taxon>
        <taxon>Gastropoda</taxon>
        <taxon>Caenogastropoda</taxon>
        <taxon>Sorbeoconcha</taxon>
        <taxon>Cerithioidea</taxon>
        <taxon>Batillariidae</taxon>
        <taxon>Batillaria</taxon>
    </lineage>
</organism>
<feature type="region of interest" description="Disordered" evidence="1">
    <location>
        <begin position="85"/>
        <end position="128"/>
    </location>
</feature>
<keyword evidence="3" id="KW-1185">Reference proteome</keyword>
<evidence type="ECO:0000313" key="3">
    <source>
        <dbReference type="Proteomes" id="UP001519460"/>
    </source>
</evidence>
<evidence type="ECO:0000313" key="2">
    <source>
        <dbReference type="EMBL" id="KAK7488119.1"/>
    </source>
</evidence>
<comment type="caution">
    <text evidence="2">The sequence shown here is derived from an EMBL/GenBank/DDBJ whole genome shotgun (WGS) entry which is preliminary data.</text>
</comment>
<dbReference type="EMBL" id="JACVVK020000155">
    <property type="protein sequence ID" value="KAK7488119.1"/>
    <property type="molecule type" value="Genomic_DNA"/>
</dbReference>
<dbReference type="Proteomes" id="UP001519460">
    <property type="component" value="Unassembled WGS sequence"/>
</dbReference>
<accession>A0ABD0KLX8</accession>
<proteinExistence type="predicted"/>
<gene>
    <name evidence="2" type="ORF">BaRGS_00020710</name>
</gene>
<reference evidence="2 3" key="1">
    <citation type="journal article" date="2023" name="Sci. Data">
        <title>Genome assembly of the Korean intertidal mud-creeper Batillaria attramentaria.</title>
        <authorList>
            <person name="Patra A.K."/>
            <person name="Ho P.T."/>
            <person name="Jun S."/>
            <person name="Lee S.J."/>
            <person name="Kim Y."/>
            <person name="Won Y.J."/>
        </authorList>
    </citation>
    <scope>NUCLEOTIDE SEQUENCE [LARGE SCALE GENOMIC DNA]</scope>
    <source>
        <strain evidence="2">Wonlab-2016</strain>
    </source>
</reference>
<sequence>MAVTAWLHGQTSDSSFRFPSTGLVRVLIQFHIVKDAFSQRLEASADRGSWWGGVQVAKHDVNLYLVLRVRQLMLDVLKACQPHQQTRVGGESVEKPAEKNIPAQVLRRSKVDPPPQKRRQTSGNAASSRKVFSVLGF</sequence>
<name>A0ABD0KLX8_9CAEN</name>